<dbReference type="SMART" id="SM00421">
    <property type="entry name" value="HTH_LUXR"/>
    <property type="match status" value="1"/>
</dbReference>
<evidence type="ECO:0000313" key="6">
    <source>
        <dbReference type="EMBL" id="BAK33161.1"/>
    </source>
</evidence>
<evidence type="ECO:0000256" key="2">
    <source>
        <dbReference type="ARBA" id="ARBA00023125"/>
    </source>
</evidence>
<dbReference type="KEGG" id="mph:MLP_01470"/>
<dbReference type="InterPro" id="IPR011006">
    <property type="entry name" value="CheY-like_superfamily"/>
</dbReference>
<dbReference type="InterPro" id="IPR001789">
    <property type="entry name" value="Sig_transdc_resp-reg_receiver"/>
</dbReference>
<keyword evidence="7" id="KW-1185">Reference proteome</keyword>
<dbReference type="InterPro" id="IPR039420">
    <property type="entry name" value="WalR-like"/>
</dbReference>
<evidence type="ECO:0000259" key="5">
    <source>
        <dbReference type="PROSITE" id="PS50110"/>
    </source>
</evidence>
<feature type="domain" description="HTH luxR-type" evidence="4">
    <location>
        <begin position="139"/>
        <end position="204"/>
    </location>
</feature>
<reference evidence="6 7" key="1">
    <citation type="submission" date="2011-05" db="EMBL/GenBank/DDBJ databases">
        <title>Whole genome sequence of Microlunatus phosphovorus NM-1.</title>
        <authorList>
            <person name="Hosoyama A."/>
            <person name="Sasaki K."/>
            <person name="Harada T."/>
            <person name="Igarashi R."/>
            <person name="Kawakoshi A."/>
            <person name="Sasagawa M."/>
            <person name="Fukada J."/>
            <person name="Nakamura S."/>
            <person name="Katano Y."/>
            <person name="Hanada S."/>
            <person name="Kamagata Y."/>
            <person name="Nakamura N."/>
            <person name="Yamazaki S."/>
            <person name="Fujita N."/>
        </authorList>
    </citation>
    <scope>NUCLEOTIDE SEQUENCE [LARGE SCALE GENOMIC DNA]</scope>
    <source>
        <strain evidence="7">ATCC 700054 / DSM 10555 / JCM 9379 / NBRC 101784 / NCIMB 13414 / VKM Ac-1990 / NM-1</strain>
    </source>
</reference>
<evidence type="ECO:0000313" key="7">
    <source>
        <dbReference type="Proteomes" id="UP000007947"/>
    </source>
</evidence>
<dbReference type="SMART" id="SM00448">
    <property type="entry name" value="REC"/>
    <property type="match status" value="1"/>
</dbReference>
<dbReference type="PROSITE" id="PS50043">
    <property type="entry name" value="HTH_LUXR_2"/>
    <property type="match status" value="1"/>
</dbReference>
<gene>
    <name evidence="6" type="ordered locus">MLP_01470</name>
</gene>
<evidence type="ECO:0000256" key="3">
    <source>
        <dbReference type="PROSITE-ProRule" id="PRU00169"/>
    </source>
</evidence>
<dbReference type="CDD" id="cd17535">
    <property type="entry name" value="REC_NarL-like"/>
    <property type="match status" value="1"/>
</dbReference>
<dbReference type="PROSITE" id="PS00622">
    <property type="entry name" value="HTH_LUXR_1"/>
    <property type="match status" value="1"/>
</dbReference>
<dbReference type="Gene3D" id="3.40.50.2300">
    <property type="match status" value="1"/>
</dbReference>
<dbReference type="GO" id="GO:0006355">
    <property type="term" value="P:regulation of DNA-templated transcription"/>
    <property type="evidence" value="ECO:0007669"/>
    <property type="project" value="InterPro"/>
</dbReference>
<feature type="domain" description="Response regulatory" evidence="5">
    <location>
        <begin position="3"/>
        <end position="118"/>
    </location>
</feature>
<dbReference type="OrthoDB" id="9808843at2"/>
<dbReference type="CDD" id="cd06170">
    <property type="entry name" value="LuxR_C_like"/>
    <property type="match status" value="1"/>
</dbReference>
<dbReference type="PRINTS" id="PR00038">
    <property type="entry name" value="HTHLUXR"/>
</dbReference>
<sequence>MTRIVVVDDHPVFRYGLVALFESQGFEVVGQAAGAAEAIAIVRELQPDVLLLDLGLPDASGVSVAERLTALVPKTRIVVVTMYDDQGSVREAIAAGAAGYVVKDAPPSQLIAAVRAAEQGAVVLSASVAPSSGLAKVALTTDPFGLTRRERDILDLVVRGLSNPQIAERLAISGKTVSNNVSAILAKLGATDRVEAARIARESYG</sequence>
<dbReference type="PROSITE" id="PS50110">
    <property type="entry name" value="RESPONSE_REGULATORY"/>
    <property type="match status" value="1"/>
</dbReference>
<dbReference type="Proteomes" id="UP000007947">
    <property type="component" value="Chromosome"/>
</dbReference>
<dbReference type="InterPro" id="IPR058245">
    <property type="entry name" value="NreC/VraR/RcsB-like_REC"/>
</dbReference>
<protein>
    <submittedName>
        <fullName evidence="6">Putative two-component system response regulator</fullName>
    </submittedName>
</protein>
<keyword evidence="2" id="KW-0238">DNA-binding</keyword>
<proteinExistence type="predicted"/>
<dbReference type="STRING" id="1032480.MLP_01470"/>
<evidence type="ECO:0000259" key="4">
    <source>
        <dbReference type="PROSITE" id="PS50043"/>
    </source>
</evidence>
<dbReference type="SUPFAM" id="SSF52172">
    <property type="entry name" value="CheY-like"/>
    <property type="match status" value="1"/>
</dbReference>
<accession>F5XHL6</accession>
<evidence type="ECO:0000256" key="1">
    <source>
        <dbReference type="ARBA" id="ARBA00022553"/>
    </source>
</evidence>
<name>F5XHL6_MICPN</name>
<keyword evidence="1 3" id="KW-0597">Phosphoprotein</keyword>
<dbReference type="PANTHER" id="PTHR43214">
    <property type="entry name" value="TWO-COMPONENT RESPONSE REGULATOR"/>
    <property type="match status" value="1"/>
</dbReference>
<dbReference type="InterPro" id="IPR016032">
    <property type="entry name" value="Sig_transdc_resp-reg_C-effctor"/>
</dbReference>
<dbReference type="RefSeq" id="WP_013861050.1">
    <property type="nucleotide sequence ID" value="NC_015635.1"/>
</dbReference>
<organism evidence="6 7">
    <name type="scientific">Microlunatus phosphovorus (strain ATCC 700054 / DSM 10555 / JCM 9379 / NBRC 101784 / NCIMB 13414 / VKM Ac-1990 / NM-1)</name>
    <dbReference type="NCBI Taxonomy" id="1032480"/>
    <lineage>
        <taxon>Bacteria</taxon>
        <taxon>Bacillati</taxon>
        <taxon>Actinomycetota</taxon>
        <taxon>Actinomycetes</taxon>
        <taxon>Propionibacteriales</taxon>
        <taxon>Propionibacteriaceae</taxon>
        <taxon>Microlunatus</taxon>
    </lineage>
</organism>
<dbReference type="AlphaFoldDB" id="F5XHL6"/>
<feature type="modified residue" description="4-aspartylphosphate" evidence="3">
    <location>
        <position position="53"/>
    </location>
</feature>
<dbReference type="Pfam" id="PF00072">
    <property type="entry name" value="Response_reg"/>
    <property type="match status" value="1"/>
</dbReference>
<dbReference type="InterPro" id="IPR000792">
    <property type="entry name" value="Tscrpt_reg_LuxR_C"/>
</dbReference>
<dbReference type="SUPFAM" id="SSF46894">
    <property type="entry name" value="C-terminal effector domain of the bipartite response regulators"/>
    <property type="match status" value="1"/>
</dbReference>
<dbReference type="eggNOG" id="COG2197">
    <property type="taxonomic scope" value="Bacteria"/>
</dbReference>
<dbReference type="GO" id="GO:0003677">
    <property type="term" value="F:DNA binding"/>
    <property type="evidence" value="ECO:0007669"/>
    <property type="project" value="UniProtKB-KW"/>
</dbReference>
<dbReference type="Pfam" id="PF00196">
    <property type="entry name" value="GerE"/>
    <property type="match status" value="1"/>
</dbReference>
<dbReference type="HOGENOM" id="CLU_000445_90_10_11"/>
<dbReference type="GO" id="GO:0000160">
    <property type="term" value="P:phosphorelay signal transduction system"/>
    <property type="evidence" value="ECO:0007669"/>
    <property type="project" value="InterPro"/>
</dbReference>
<dbReference type="EMBL" id="AP012204">
    <property type="protein sequence ID" value="BAK33161.1"/>
    <property type="molecule type" value="Genomic_DNA"/>
</dbReference>